<reference evidence="1 2" key="1">
    <citation type="journal article" date="2019" name="Nat. Ecol. Evol.">
        <title>Megaphylogeny resolves global patterns of mushroom evolution.</title>
        <authorList>
            <person name="Varga T."/>
            <person name="Krizsan K."/>
            <person name="Foldi C."/>
            <person name="Dima B."/>
            <person name="Sanchez-Garcia M."/>
            <person name="Sanchez-Ramirez S."/>
            <person name="Szollosi G.J."/>
            <person name="Szarkandi J.G."/>
            <person name="Papp V."/>
            <person name="Albert L."/>
            <person name="Andreopoulos W."/>
            <person name="Angelini C."/>
            <person name="Antonin V."/>
            <person name="Barry K.W."/>
            <person name="Bougher N.L."/>
            <person name="Buchanan P."/>
            <person name="Buyck B."/>
            <person name="Bense V."/>
            <person name="Catcheside P."/>
            <person name="Chovatia M."/>
            <person name="Cooper J."/>
            <person name="Damon W."/>
            <person name="Desjardin D."/>
            <person name="Finy P."/>
            <person name="Geml J."/>
            <person name="Haridas S."/>
            <person name="Hughes K."/>
            <person name="Justo A."/>
            <person name="Karasinski D."/>
            <person name="Kautmanova I."/>
            <person name="Kiss B."/>
            <person name="Kocsube S."/>
            <person name="Kotiranta H."/>
            <person name="LaButti K.M."/>
            <person name="Lechner B.E."/>
            <person name="Liimatainen K."/>
            <person name="Lipzen A."/>
            <person name="Lukacs Z."/>
            <person name="Mihaltcheva S."/>
            <person name="Morgado L.N."/>
            <person name="Niskanen T."/>
            <person name="Noordeloos M.E."/>
            <person name="Ohm R.A."/>
            <person name="Ortiz-Santana B."/>
            <person name="Ovrebo C."/>
            <person name="Racz N."/>
            <person name="Riley R."/>
            <person name="Savchenko A."/>
            <person name="Shiryaev A."/>
            <person name="Soop K."/>
            <person name="Spirin V."/>
            <person name="Szebenyi C."/>
            <person name="Tomsovsky M."/>
            <person name="Tulloss R.E."/>
            <person name="Uehling J."/>
            <person name="Grigoriev I.V."/>
            <person name="Vagvolgyi C."/>
            <person name="Papp T."/>
            <person name="Martin F.M."/>
            <person name="Miettinen O."/>
            <person name="Hibbett D.S."/>
            <person name="Nagy L.G."/>
        </authorList>
    </citation>
    <scope>NUCLEOTIDE SEQUENCE [LARGE SCALE GENOMIC DNA]</scope>
    <source>
        <strain evidence="1 2">NL-1719</strain>
    </source>
</reference>
<accession>A0ACD3B933</accession>
<protein>
    <submittedName>
        <fullName evidence="1">ARM repeat-containing protein</fullName>
    </submittedName>
</protein>
<sequence>MALQIAQTDLQQLEKSLLNTSGDVPLHNRFRALFTLKALKNEDAVQVISKGFSDSSALLKHELAYCLGQMKRQSALPTLESVLRNPNEDPMVRHEAAEAMGAISQASSIPVLNEYLNDPERTVRETCEIAIAKIQWDNSPEGQSHQDTFKDEQDIPLYTSVDPAPATSGLLSGKAKVGASESGVPNLRAKLLNKDLPLFERYRAMFALRNIGTDAAVDALADGFADDSALFKHEIAFVFGQLLSPHSVPPLVKVLQDTRESDMVRHEAAEALGGIATPEVLPHLREWMDREDAPRVVRESCQVAIDMWEHENSNEFQYANGLGSTAPVGVVGA</sequence>
<name>A0ACD3B933_9AGAR</name>
<gene>
    <name evidence="1" type="ORF">BDN72DRAFT_868464</name>
</gene>
<proteinExistence type="predicted"/>
<evidence type="ECO:0000313" key="2">
    <source>
        <dbReference type="Proteomes" id="UP000308600"/>
    </source>
</evidence>
<dbReference type="Proteomes" id="UP000308600">
    <property type="component" value="Unassembled WGS sequence"/>
</dbReference>
<keyword evidence="2" id="KW-1185">Reference proteome</keyword>
<organism evidence="1 2">
    <name type="scientific">Pluteus cervinus</name>
    <dbReference type="NCBI Taxonomy" id="181527"/>
    <lineage>
        <taxon>Eukaryota</taxon>
        <taxon>Fungi</taxon>
        <taxon>Dikarya</taxon>
        <taxon>Basidiomycota</taxon>
        <taxon>Agaricomycotina</taxon>
        <taxon>Agaricomycetes</taxon>
        <taxon>Agaricomycetidae</taxon>
        <taxon>Agaricales</taxon>
        <taxon>Pluteineae</taxon>
        <taxon>Pluteaceae</taxon>
        <taxon>Pluteus</taxon>
    </lineage>
</organism>
<dbReference type="EMBL" id="ML208266">
    <property type="protein sequence ID" value="TFK74828.1"/>
    <property type="molecule type" value="Genomic_DNA"/>
</dbReference>
<evidence type="ECO:0000313" key="1">
    <source>
        <dbReference type="EMBL" id="TFK74828.1"/>
    </source>
</evidence>